<organism evidence="1 3">
    <name type="scientific">Bradyrhizobium canariense</name>
    <dbReference type="NCBI Taxonomy" id="255045"/>
    <lineage>
        <taxon>Bacteria</taxon>
        <taxon>Pseudomonadati</taxon>
        <taxon>Pseudomonadota</taxon>
        <taxon>Alphaproteobacteria</taxon>
        <taxon>Hyphomicrobiales</taxon>
        <taxon>Nitrobacteraceae</taxon>
        <taxon>Bradyrhizobium</taxon>
    </lineage>
</organism>
<keyword evidence="4" id="KW-1185">Reference proteome</keyword>
<dbReference type="EMBL" id="NAFK01000149">
    <property type="protein sequence ID" value="OSJ31236.1"/>
    <property type="molecule type" value="Genomic_DNA"/>
</dbReference>
<dbReference type="EMBL" id="NAFI01000160">
    <property type="protein sequence ID" value="OSJ14170.1"/>
    <property type="molecule type" value="Genomic_DNA"/>
</dbReference>
<name>A0A1X3FUZ4_9BRAD</name>
<evidence type="ECO:0000313" key="2">
    <source>
        <dbReference type="EMBL" id="OSJ31236.1"/>
    </source>
</evidence>
<comment type="caution">
    <text evidence="1">The sequence shown here is derived from an EMBL/GenBank/DDBJ whole genome shotgun (WGS) entry which is preliminary data.</text>
</comment>
<dbReference type="AlphaFoldDB" id="A0A1X3FUZ4"/>
<dbReference type="Proteomes" id="UP000193553">
    <property type="component" value="Unassembled WGS sequence"/>
</dbReference>
<dbReference type="OrthoDB" id="2990299at2"/>
<protein>
    <submittedName>
        <fullName evidence="1">Uncharacterized protein</fullName>
    </submittedName>
</protein>
<sequence length="112" mass="12962">MKNIQIIDRAVNATFSLFQATDDEFAAIFPGPGQDMELIEDFTERAGEEQALRILSPVWERPILKRDAQGVHGTLYFEYADRRQSLPESKREVDWPDSYVNLAQRKLFASKR</sequence>
<gene>
    <name evidence="2" type="ORF">BST63_09890</name>
    <name evidence="1" type="ORF">BSZ18_09720</name>
</gene>
<reference evidence="3 4" key="1">
    <citation type="submission" date="2017-03" db="EMBL/GenBank/DDBJ databases">
        <title>Whole genome sequences of fourteen strains of Bradyrhizobium canariense and one strain of Bradyrhizobium japonicum isolated from Lupinus (Papilionoideae: Genisteae) species in Algeria.</title>
        <authorList>
            <person name="Crovadore J."/>
            <person name="Chekireb D."/>
            <person name="Brachmann A."/>
            <person name="Chablais R."/>
            <person name="Cochard B."/>
            <person name="Lefort F."/>
        </authorList>
    </citation>
    <scope>NUCLEOTIDE SEQUENCE [LARGE SCALE GENOMIC DNA]</scope>
    <source>
        <strain evidence="1 3">UBMA195</strain>
        <strain evidence="2 4">UBMAN05</strain>
    </source>
</reference>
<evidence type="ECO:0000313" key="1">
    <source>
        <dbReference type="EMBL" id="OSJ14170.1"/>
    </source>
</evidence>
<accession>A0A1X3FUZ4</accession>
<evidence type="ECO:0000313" key="4">
    <source>
        <dbReference type="Proteomes" id="UP000193884"/>
    </source>
</evidence>
<dbReference type="Proteomes" id="UP000193884">
    <property type="component" value="Unassembled WGS sequence"/>
</dbReference>
<evidence type="ECO:0000313" key="3">
    <source>
        <dbReference type="Proteomes" id="UP000193553"/>
    </source>
</evidence>
<proteinExistence type="predicted"/>
<dbReference type="RefSeq" id="WP_085352988.1">
    <property type="nucleotide sequence ID" value="NZ_NAEX01000187.1"/>
</dbReference>